<dbReference type="PANTHER" id="PTHR10443:SF12">
    <property type="entry name" value="DIPEPTIDASE"/>
    <property type="match status" value="1"/>
</dbReference>
<accession>A0A511B610</accession>
<dbReference type="EMBL" id="BJUZ01000001">
    <property type="protein sequence ID" value="GEK93237.1"/>
    <property type="molecule type" value="Genomic_DNA"/>
</dbReference>
<dbReference type="GO" id="GO:0006508">
    <property type="term" value="P:proteolysis"/>
    <property type="evidence" value="ECO:0007669"/>
    <property type="project" value="InterPro"/>
</dbReference>
<evidence type="ECO:0000313" key="1">
    <source>
        <dbReference type="EMBL" id="GEK93237.1"/>
    </source>
</evidence>
<protein>
    <submittedName>
        <fullName evidence="1">Dipeptidase</fullName>
    </submittedName>
</protein>
<sequence length="348" mass="36789">MFLARDPDLGSIMTDLHDTLLTLDTHIDIPWPDRNDAWASSSPRQVDVHKAAKGGLRAVCLAAYIPQTSRDAEGHDAAWDRVQAMLKVINGLGGRHDALSAKVCRTASDIRKAANTPGTLAIMPAVENGHAIGGDPSRIALLARDYGVRYMTLTHNGHNALADAAIPRADLGDDPTLHGGLSALGREAIGEMNRHGILVDVSHTSKATMMQAVAQSSTPVVASHSCARALCDHPRNLDDEQLDLLKATGGLIQITAMGSFLKKGGGGTLTDLARHVSYVAKRIGIEHVGVSSDFDGGGGIEGWQDASETPAVTRALLAEGFDEKQIAAIWGGNMLRLLENAEQASSRG</sequence>
<dbReference type="InterPro" id="IPR008257">
    <property type="entry name" value="Pept_M19"/>
</dbReference>
<dbReference type="PANTHER" id="PTHR10443">
    <property type="entry name" value="MICROSOMAL DIPEPTIDASE"/>
    <property type="match status" value="1"/>
</dbReference>
<dbReference type="Pfam" id="PF01244">
    <property type="entry name" value="Peptidase_M19"/>
    <property type="match status" value="1"/>
</dbReference>
<proteinExistence type="predicted"/>
<keyword evidence="2" id="KW-1185">Reference proteome</keyword>
<dbReference type="Gene3D" id="3.20.20.140">
    <property type="entry name" value="Metal-dependent hydrolases"/>
    <property type="match status" value="1"/>
</dbReference>
<organism evidence="1 2">
    <name type="scientific">Gluconobacter wancherniae NBRC 103581</name>
    <dbReference type="NCBI Taxonomy" id="656744"/>
    <lineage>
        <taxon>Bacteria</taxon>
        <taxon>Pseudomonadati</taxon>
        <taxon>Pseudomonadota</taxon>
        <taxon>Alphaproteobacteria</taxon>
        <taxon>Acetobacterales</taxon>
        <taxon>Acetobacteraceae</taxon>
        <taxon>Gluconobacter</taxon>
    </lineage>
</organism>
<dbReference type="PROSITE" id="PS51365">
    <property type="entry name" value="RENAL_DIPEPTIDASE_2"/>
    <property type="match status" value="1"/>
</dbReference>
<dbReference type="InterPro" id="IPR032466">
    <property type="entry name" value="Metal_Hydrolase"/>
</dbReference>
<dbReference type="CDD" id="cd01301">
    <property type="entry name" value="rDP_like"/>
    <property type="match status" value="1"/>
</dbReference>
<dbReference type="AlphaFoldDB" id="A0A511B610"/>
<reference evidence="1 2" key="1">
    <citation type="submission" date="2019-07" db="EMBL/GenBank/DDBJ databases">
        <title>Whole genome shotgun sequence of Gluconobacter wancherniae NBRC 103581.</title>
        <authorList>
            <person name="Hosoyama A."/>
            <person name="Uohara A."/>
            <person name="Ohji S."/>
            <person name="Ichikawa N."/>
        </authorList>
    </citation>
    <scope>NUCLEOTIDE SEQUENCE [LARGE SCALE GENOMIC DNA]</scope>
    <source>
        <strain evidence="1 2">NBRC 103581</strain>
    </source>
</reference>
<name>A0A511B610_9PROT</name>
<evidence type="ECO:0000313" key="2">
    <source>
        <dbReference type="Proteomes" id="UP000321230"/>
    </source>
</evidence>
<dbReference type="Proteomes" id="UP000321230">
    <property type="component" value="Unassembled WGS sequence"/>
</dbReference>
<dbReference type="GO" id="GO:0070573">
    <property type="term" value="F:metallodipeptidase activity"/>
    <property type="evidence" value="ECO:0007669"/>
    <property type="project" value="InterPro"/>
</dbReference>
<comment type="caution">
    <text evidence="1">The sequence shown here is derived from an EMBL/GenBank/DDBJ whole genome shotgun (WGS) entry which is preliminary data.</text>
</comment>
<dbReference type="SUPFAM" id="SSF51556">
    <property type="entry name" value="Metallo-dependent hydrolases"/>
    <property type="match status" value="1"/>
</dbReference>
<gene>
    <name evidence="1" type="ORF">GWA01_10070</name>
</gene>